<feature type="chain" id="PRO_5031289893" evidence="1">
    <location>
        <begin position="22"/>
        <end position="172"/>
    </location>
</feature>
<dbReference type="EMBL" id="JACLAW010000003">
    <property type="protein sequence ID" value="MBC2664960.1"/>
    <property type="molecule type" value="Genomic_DNA"/>
</dbReference>
<reference evidence="2 3" key="1">
    <citation type="submission" date="2020-08" db="EMBL/GenBank/DDBJ databases">
        <title>The genome sequence of type strain Novosphingobium flavum NBRC 111647.</title>
        <authorList>
            <person name="Liu Y."/>
        </authorList>
    </citation>
    <scope>NUCLEOTIDE SEQUENCE [LARGE SCALE GENOMIC DNA]</scope>
    <source>
        <strain evidence="2 3">NBRC 111647</strain>
    </source>
</reference>
<keyword evidence="3" id="KW-1185">Reference proteome</keyword>
<gene>
    <name evidence="2" type="ORF">H7F51_05490</name>
</gene>
<comment type="caution">
    <text evidence="2">The sequence shown here is derived from an EMBL/GenBank/DDBJ whole genome shotgun (WGS) entry which is preliminary data.</text>
</comment>
<name>A0A7X1FQ88_9SPHN</name>
<proteinExistence type="predicted"/>
<organism evidence="2 3">
    <name type="scientific">Novosphingobium flavum</name>
    <dbReference type="NCBI Taxonomy" id="1778672"/>
    <lineage>
        <taxon>Bacteria</taxon>
        <taxon>Pseudomonadati</taxon>
        <taxon>Pseudomonadota</taxon>
        <taxon>Alphaproteobacteria</taxon>
        <taxon>Sphingomonadales</taxon>
        <taxon>Sphingomonadaceae</taxon>
        <taxon>Novosphingobium</taxon>
    </lineage>
</organism>
<protein>
    <submittedName>
        <fullName evidence="2">Uncharacterized protein</fullName>
    </submittedName>
</protein>
<dbReference type="RefSeq" id="WP_185663207.1">
    <property type="nucleotide sequence ID" value="NZ_JACLAW010000003.1"/>
</dbReference>
<keyword evidence="1" id="KW-0732">Signal</keyword>
<dbReference type="Proteomes" id="UP000566813">
    <property type="component" value="Unassembled WGS sequence"/>
</dbReference>
<sequence length="172" mass="18294">MKRTGLILAAALLLAPAFLPKALVAPLGAAAPGAALSPVEQAAAFRGAGFLMVRGKWQACGDPGTESYMPGTIEAVRDLNGDGLPEAVIIEGSGFCFGAAGTGYWLMSQRPDQTWKVMSRGQGIVQVLPTRGAAKWPDIEIGGPGFCFQVLRWNGRAYVHNRYQYEGRACRP</sequence>
<accession>A0A7X1FQ88</accession>
<feature type="signal peptide" evidence="1">
    <location>
        <begin position="1"/>
        <end position="21"/>
    </location>
</feature>
<dbReference type="AlphaFoldDB" id="A0A7X1FQ88"/>
<evidence type="ECO:0000313" key="2">
    <source>
        <dbReference type="EMBL" id="MBC2664960.1"/>
    </source>
</evidence>
<evidence type="ECO:0000313" key="3">
    <source>
        <dbReference type="Proteomes" id="UP000566813"/>
    </source>
</evidence>
<evidence type="ECO:0000256" key="1">
    <source>
        <dbReference type="SAM" id="SignalP"/>
    </source>
</evidence>